<dbReference type="Pfam" id="PF00378">
    <property type="entry name" value="ECH_1"/>
    <property type="match status" value="1"/>
</dbReference>
<dbReference type="NCBIfam" id="NF042432">
    <property type="entry name" value="DHPACoAdixog_DpgC"/>
    <property type="match status" value="1"/>
</dbReference>
<dbReference type="Proteomes" id="UP000528608">
    <property type="component" value="Unassembled WGS sequence"/>
</dbReference>
<dbReference type="EMBL" id="LGUI01000005">
    <property type="protein sequence ID" value="PNE32416.1"/>
    <property type="molecule type" value="Genomic_DNA"/>
</dbReference>
<proteinExistence type="predicted"/>
<dbReference type="EMBL" id="JACHJF010000011">
    <property type="protein sequence ID" value="MBB5120274.1"/>
    <property type="molecule type" value="Genomic_DNA"/>
</dbReference>
<dbReference type="SUPFAM" id="SSF52096">
    <property type="entry name" value="ClpP/crotonase"/>
    <property type="match status" value="1"/>
</dbReference>
<dbReference type="Gene3D" id="1.20.58.1300">
    <property type="match status" value="1"/>
</dbReference>
<dbReference type="CDD" id="cd06558">
    <property type="entry name" value="crotonase-like"/>
    <property type="match status" value="1"/>
</dbReference>
<reference evidence="1 4" key="3">
    <citation type="submission" date="2020-08" db="EMBL/GenBank/DDBJ databases">
        <title>Genomic Encyclopedia of Type Strains, Phase III (KMG-III): the genomes of soil and plant-associated and newly described type strains.</title>
        <authorList>
            <person name="Whitman W."/>
        </authorList>
    </citation>
    <scope>NUCLEOTIDE SEQUENCE [LARGE SCALE GENOMIC DNA]</scope>
    <source>
        <strain evidence="1 4">CECT 3259</strain>
    </source>
</reference>
<dbReference type="InterPro" id="IPR029045">
    <property type="entry name" value="ClpP/crotonase-like_dom_sf"/>
</dbReference>
<gene>
    <name evidence="2" type="ORF">AF335_17580</name>
    <name evidence="1" type="ORF">FHS36_003716</name>
</gene>
<dbReference type="InterPro" id="IPR053482">
    <property type="entry name" value="DPA-CoA_Dioxygenase"/>
</dbReference>
<dbReference type="PANTHER" id="PTHR11941:SF54">
    <property type="entry name" value="ENOYL-COA HYDRATASE, MITOCHONDRIAL"/>
    <property type="match status" value="1"/>
</dbReference>
<dbReference type="Gene3D" id="3.90.226.10">
    <property type="entry name" value="2-enoyl-CoA Hydratase, Chain A, domain 1"/>
    <property type="match status" value="1"/>
</dbReference>
<evidence type="ECO:0000313" key="4">
    <source>
        <dbReference type="Proteomes" id="UP000528608"/>
    </source>
</evidence>
<keyword evidence="3" id="KW-1185">Reference proteome</keyword>
<keyword evidence="1" id="KW-0560">Oxidoreductase</keyword>
<sequence>MTPLTPAGAAVPLPALTGDLTADAALLAGHTREATARLAALPAPPDRDTSRHELAAHLHTGSRTLRGRFMHRHAGEVYDVLTDARTRHRGLADLALAAADRFPGLVPTAAELAAERALPQAAKEGLEIDQGVFFRALLSHPQAGPHLADAMMLPCRRALELRETFRTEGRVRLASVRLERHGTTAHLTVENAHCLNAEDERLIDDMETAVDLVLLDEATHVGVVRGGEVDHPRYAGRRVFSAGINLKELHAGRISLTGFLLRRELGYLTKIAHGLLVDPAPDAYPYRTAHKPWIAAVDSFAIGGGMQLLMVFDHVIAADDAYFSLPAADEGIVPGAGNFRLGRMTGARPARRVILGGHRIQAGDPDAHLVCDEVVPAHEIGARVEAAAARLDNPAVTANRRMLALAEEPRDRFLAYLAEFAYVQATRLYAADVLEKVARKPGRPGGK</sequence>
<evidence type="ECO:0000313" key="2">
    <source>
        <dbReference type="EMBL" id="PNE32416.1"/>
    </source>
</evidence>
<dbReference type="AlphaFoldDB" id="A0A2N8NUH2"/>
<organism evidence="2 3">
    <name type="scientific">Streptomyces eurocidicus</name>
    <name type="common">Streptoverticillium eurocidicus</name>
    <dbReference type="NCBI Taxonomy" id="66423"/>
    <lineage>
        <taxon>Bacteria</taxon>
        <taxon>Bacillati</taxon>
        <taxon>Actinomycetota</taxon>
        <taxon>Actinomycetes</taxon>
        <taxon>Kitasatosporales</taxon>
        <taxon>Streptomycetaceae</taxon>
        <taxon>Streptomyces</taxon>
    </lineage>
</organism>
<dbReference type="Proteomes" id="UP000235945">
    <property type="component" value="Unassembled WGS sequence"/>
</dbReference>
<name>A0A2N8NUH2_STREU</name>
<dbReference type="InterPro" id="IPR001753">
    <property type="entry name" value="Enoyl-CoA_hydra/iso"/>
</dbReference>
<dbReference type="GO" id="GO:0016491">
    <property type="term" value="F:oxidoreductase activity"/>
    <property type="evidence" value="ECO:0007669"/>
    <property type="project" value="UniProtKB-KW"/>
</dbReference>
<reference evidence="2" key="1">
    <citation type="submission" date="2015-07" db="EMBL/GenBank/DDBJ databases">
        <authorList>
            <person name="Noorani M."/>
        </authorList>
    </citation>
    <scope>NUCLEOTIDE SEQUENCE [LARGE SCALE GENOMIC DNA]</scope>
    <source>
        <strain evidence="2">ATCC 27428</strain>
    </source>
</reference>
<dbReference type="RefSeq" id="WP_244927071.1">
    <property type="nucleotide sequence ID" value="NZ_JACHJF010000011.1"/>
</dbReference>
<evidence type="ECO:0000313" key="3">
    <source>
        <dbReference type="Proteomes" id="UP000235945"/>
    </source>
</evidence>
<protein>
    <submittedName>
        <fullName evidence="2">Enoyl-CoA hydratase</fullName>
    </submittedName>
    <submittedName>
        <fullName evidence="1">Thioesterase DpgC</fullName>
        <ecNumber evidence="1">1.13.11.80</ecNumber>
    </submittedName>
</protein>
<dbReference type="GO" id="GO:0006635">
    <property type="term" value="P:fatty acid beta-oxidation"/>
    <property type="evidence" value="ECO:0007669"/>
    <property type="project" value="TreeGrafter"/>
</dbReference>
<dbReference type="EC" id="1.13.11.80" evidence="1"/>
<reference evidence="3" key="2">
    <citation type="submission" date="2015-07" db="EMBL/GenBank/DDBJ databases">
        <authorList>
            <person name="Graham D.E."/>
            <person name="Giannone R.J."/>
            <person name="Gulvik C.A."/>
            <person name="Hettich R.L."/>
            <person name="Klingeman D.M."/>
            <person name="Mahan K.M."/>
            <person name="Parry R.J."/>
            <person name="Spain J.C."/>
        </authorList>
    </citation>
    <scope>NUCLEOTIDE SEQUENCE [LARGE SCALE GENOMIC DNA]</scope>
    <source>
        <strain evidence="3">ATCC 27428</strain>
    </source>
</reference>
<accession>A0A2N8NUH2</accession>
<evidence type="ECO:0000313" key="1">
    <source>
        <dbReference type="EMBL" id="MBB5120274.1"/>
    </source>
</evidence>
<dbReference type="PANTHER" id="PTHR11941">
    <property type="entry name" value="ENOYL-COA HYDRATASE-RELATED"/>
    <property type="match status" value="1"/>
</dbReference>
<comment type="caution">
    <text evidence="2">The sequence shown here is derived from an EMBL/GenBank/DDBJ whole genome shotgun (WGS) entry which is preliminary data.</text>
</comment>